<dbReference type="Proteomes" id="UP000321793">
    <property type="component" value="Unassembled WGS sequence"/>
</dbReference>
<organism evidence="1 2">
    <name type="scientific">Knoellia locipacati</name>
    <dbReference type="NCBI Taxonomy" id="882824"/>
    <lineage>
        <taxon>Bacteria</taxon>
        <taxon>Bacillati</taxon>
        <taxon>Actinomycetota</taxon>
        <taxon>Actinomycetes</taxon>
        <taxon>Micrococcales</taxon>
        <taxon>Intrasporangiaceae</taxon>
        <taxon>Knoellia</taxon>
    </lineage>
</organism>
<protein>
    <submittedName>
        <fullName evidence="1">Uncharacterized protein</fullName>
    </submittedName>
</protein>
<keyword evidence="2" id="KW-1185">Reference proteome</keyword>
<dbReference type="AlphaFoldDB" id="A0A512SZZ8"/>
<name>A0A512SZZ8_9MICO</name>
<proteinExistence type="predicted"/>
<evidence type="ECO:0000313" key="1">
    <source>
        <dbReference type="EMBL" id="GEQ13555.1"/>
    </source>
</evidence>
<evidence type="ECO:0000313" key="2">
    <source>
        <dbReference type="Proteomes" id="UP000321793"/>
    </source>
</evidence>
<comment type="caution">
    <text evidence="1">The sequence shown here is derived from an EMBL/GenBank/DDBJ whole genome shotgun (WGS) entry which is preliminary data.</text>
</comment>
<dbReference type="RefSeq" id="WP_147063923.1">
    <property type="nucleotide sequence ID" value="NZ_BAABDN010000001.1"/>
</dbReference>
<dbReference type="OrthoDB" id="4870039at2"/>
<dbReference type="EMBL" id="BKBA01000006">
    <property type="protein sequence ID" value="GEQ13555.1"/>
    <property type="molecule type" value="Genomic_DNA"/>
</dbReference>
<reference evidence="1 2" key="1">
    <citation type="submission" date="2019-07" db="EMBL/GenBank/DDBJ databases">
        <title>Whole genome shotgun sequence of Knoellia locipacati NBRC 109775.</title>
        <authorList>
            <person name="Hosoyama A."/>
            <person name="Uohara A."/>
            <person name="Ohji S."/>
            <person name="Ichikawa N."/>
        </authorList>
    </citation>
    <scope>NUCLEOTIDE SEQUENCE [LARGE SCALE GENOMIC DNA]</scope>
    <source>
        <strain evidence="1 2">NBRC 109775</strain>
    </source>
</reference>
<accession>A0A512SZZ8</accession>
<gene>
    <name evidence="1" type="ORF">KLO01_16020</name>
</gene>
<sequence>MQWANTLDVGPDDLADAIRVLLREASRLDDAILRLRIAFHGCPDLELEEGLVRLERQMGRSVGQIEDLHAQVRKELQS</sequence>